<dbReference type="InterPro" id="IPR036514">
    <property type="entry name" value="SGNH_hydro_sf"/>
</dbReference>
<dbReference type="InterPro" id="IPR001087">
    <property type="entry name" value="GDSL"/>
</dbReference>
<name>A0A3M6YMV7_HORWE</name>
<gene>
    <name evidence="1" type="ORF">D0867_10371</name>
</gene>
<protein>
    <submittedName>
        <fullName evidence="1">Uncharacterized protein</fullName>
    </submittedName>
</protein>
<dbReference type="EMBL" id="QWIL01001347">
    <property type="protein sequence ID" value="RMY04394.1"/>
    <property type="molecule type" value="Genomic_DNA"/>
</dbReference>
<evidence type="ECO:0000313" key="2">
    <source>
        <dbReference type="Proteomes" id="UP000271337"/>
    </source>
</evidence>
<dbReference type="VEuPathDB" id="FungiDB:BTJ68_12675"/>
<dbReference type="Pfam" id="PF00657">
    <property type="entry name" value="Lipase_GDSL"/>
    <property type="match status" value="1"/>
</dbReference>
<dbReference type="InterPro" id="IPR052762">
    <property type="entry name" value="PCW_deacetylase/CE"/>
</dbReference>
<dbReference type="CDD" id="cd01831">
    <property type="entry name" value="Endoglucanase_E_like"/>
    <property type="match status" value="1"/>
</dbReference>
<dbReference type="Proteomes" id="UP000271337">
    <property type="component" value="Unassembled WGS sequence"/>
</dbReference>
<reference evidence="1 2" key="1">
    <citation type="journal article" date="2018" name="BMC Genomics">
        <title>Genomic evidence for intraspecific hybridization in a clonal and extremely halotolerant yeast.</title>
        <authorList>
            <person name="Gostincar C."/>
            <person name="Stajich J.E."/>
            <person name="Zupancic J."/>
            <person name="Zalar P."/>
            <person name="Gunde-Cimerman N."/>
        </authorList>
    </citation>
    <scope>NUCLEOTIDE SEQUENCE [LARGE SCALE GENOMIC DNA]</scope>
    <source>
        <strain evidence="1 2">EXF-6669</strain>
    </source>
</reference>
<accession>A0A3M6YMV7</accession>
<evidence type="ECO:0000313" key="1">
    <source>
        <dbReference type="EMBL" id="RMY04394.1"/>
    </source>
</evidence>
<comment type="caution">
    <text evidence="1">The sequence shown here is derived from an EMBL/GenBank/DDBJ whole genome shotgun (WGS) entry which is preliminary data.</text>
</comment>
<sequence length="446" mass="50015">MQYYIPLLVSCSVFGNMKGALFALGAYIGLASTTILQNGQVRPTDYPNTAIPTISGYNSTWRTYPPSADELSYKGRWDDKHISWWSAPGLKFGFQADYLAISFGNYTSEDVLIAYRLDGLDWMLTNVTTSSTHLLISPETTGFNLTTSGNGTSGNLTEPYRTFEMRVTNWAYGVQIHNVHVAGGAGRLVRIPEYTRRMELIGDSLSAGQYATLEGISSYSWGLMYGLGNTEFSVTAYPGICLHDSQCYGNVHGQELQWLKIPDTSYRAYQIYGEDPDNIPNWNFSAHPAADITVINLGTNDHNPSNNITAQQFRTSYINLIDSIQSRWPSTQIIVISLWIGFTQVGNTYAEEGGLDTELQNVVRHFNNGTLNQRGECAECSVYYFNSTGILQHNDLGPLYHPTDVGHVKLASHLMMYIKWVFGWEFEQSGPEVQHETLYWNDQTSY</sequence>
<dbReference type="OrthoDB" id="426133at2759"/>
<dbReference type="SUPFAM" id="SSF52266">
    <property type="entry name" value="SGNH hydrolase"/>
    <property type="match status" value="1"/>
</dbReference>
<dbReference type="GO" id="GO:0052689">
    <property type="term" value="F:carboxylic ester hydrolase activity"/>
    <property type="evidence" value="ECO:0007669"/>
    <property type="project" value="InterPro"/>
</dbReference>
<proteinExistence type="predicted"/>
<dbReference type="Gene3D" id="3.40.50.1110">
    <property type="entry name" value="SGNH hydrolase"/>
    <property type="match status" value="1"/>
</dbReference>
<dbReference type="InterPro" id="IPR037461">
    <property type="entry name" value="CtCE2-like_dom"/>
</dbReference>
<dbReference type="AlphaFoldDB" id="A0A3M6YMV7"/>
<organism evidence="1 2">
    <name type="scientific">Hortaea werneckii</name>
    <name type="common">Black yeast</name>
    <name type="synonym">Cladosporium werneckii</name>
    <dbReference type="NCBI Taxonomy" id="91943"/>
    <lineage>
        <taxon>Eukaryota</taxon>
        <taxon>Fungi</taxon>
        <taxon>Dikarya</taxon>
        <taxon>Ascomycota</taxon>
        <taxon>Pezizomycotina</taxon>
        <taxon>Dothideomycetes</taxon>
        <taxon>Dothideomycetidae</taxon>
        <taxon>Mycosphaerellales</taxon>
        <taxon>Teratosphaeriaceae</taxon>
        <taxon>Hortaea</taxon>
    </lineage>
</organism>
<dbReference type="PANTHER" id="PTHR37834">
    <property type="entry name" value="GDSL-LIKE LIPASE/ACYLHYDROLASE DOMAIN PROTEIN (AFU_ORTHOLOGUE AFUA_2G00620)"/>
    <property type="match status" value="1"/>
</dbReference>
<dbReference type="PANTHER" id="PTHR37834:SF2">
    <property type="entry name" value="ESTERASE, SGNH HYDROLASE-TYPE"/>
    <property type="match status" value="1"/>
</dbReference>